<proteinExistence type="inferred from homology"/>
<dbReference type="SUPFAM" id="SSF53623">
    <property type="entry name" value="MurD-like peptide ligases, catalytic domain"/>
    <property type="match status" value="1"/>
</dbReference>
<dbReference type="PANTHER" id="PTHR11136:SF0">
    <property type="entry name" value="DIHYDROFOLATE SYNTHETASE-RELATED"/>
    <property type="match status" value="1"/>
</dbReference>
<keyword evidence="2" id="KW-0436">Ligase</keyword>
<dbReference type="InterPro" id="IPR036565">
    <property type="entry name" value="Mur-like_cat_sf"/>
</dbReference>
<dbReference type="GO" id="GO:0005737">
    <property type="term" value="C:cytoplasm"/>
    <property type="evidence" value="ECO:0007669"/>
    <property type="project" value="TreeGrafter"/>
</dbReference>
<organism evidence="5 6">
    <name type="scientific">Artemisia annua</name>
    <name type="common">Sweet wormwood</name>
    <dbReference type="NCBI Taxonomy" id="35608"/>
    <lineage>
        <taxon>Eukaryota</taxon>
        <taxon>Viridiplantae</taxon>
        <taxon>Streptophyta</taxon>
        <taxon>Embryophyta</taxon>
        <taxon>Tracheophyta</taxon>
        <taxon>Spermatophyta</taxon>
        <taxon>Magnoliopsida</taxon>
        <taxon>eudicotyledons</taxon>
        <taxon>Gunneridae</taxon>
        <taxon>Pentapetalae</taxon>
        <taxon>asterids</taxon>
        <taxon>campanulids</taxon>
        <taxon>Asterales</taxon>
        <taxon>Asteraceae</taxon>
        <taxon>Asteroideae</taxon>
        <taxon>Anthemideae</taxon>
        <taxon>Artemisiinae</taxon>
        <taxon>Artemisia</taxon>
    </lineage>
</organism>
<evidence type="ECO:0000313" key="5">
    <source>
        <dbReference type="EMBL" id="PWA35917.1"/>
    </source>
</evidence>
<evidence type="ECO:0000256" key="3">
    <source>
        <dbReference type="ARBA" id="ARBA00022741"/>
    </source>
</evidence>
<name>A0A2U1KGL2_ARTAN</name>
<gene>
    <name evidence="5" type="ORF">CTI12_AA605080</name>
</gene>
<dbReference type="EMBL" id="PKPP01019111">
    <property type="protein sequence ID" value="PWA35917.1"/>
    <property type="molecule type" value="Genomic_DNA"/>
</dbReference>
<dbReference type="GO" id="GO:0008841">
    <property type="term" value="F:dihydrofolate synthase activity"/>
    <property type="evidence" value="ECO:0007669"/>
    <property type="project" value="TreeGrafter"/>
</dbReference>
<evidence type="ECO:0000256" key="2">
    <source>
        <dbReference type="ARBA" id="ARBA00022598"/>
    </source>
</evidence>
<comment type="caution">
    <text evidence="5">The sequence shown here is derived from an EMBL/GenBank/DDBJ whole genome shotgun (WGS) entry which is preliminary data.</text>
</comment>
<dbReference type="Gene3D" id="3.40.1190.10">
    <property type="entry name" value="Mur-like, catalytic domain"/>
    <property type="match status" value="1"/>
</dbReference>
<sequence>MITSICNYKAIHIAGTIVNSLFQRIKDVLDKAVQLEMGHLSHFEAGLSGARYATNTLSRSDLAASIITRIGEEHLAALEGSLESIAVAKSGIIKHGRPVRWFSPVPIHRFVLAVL</sequence>
<keyword evidence="4" id="KW-0067">ATP-binding</keyword>
<dbReference type="Proteomes" id="UP000245207">
    <property type="component" value="Unassembled WGS sequence"/>
</dbReference>
<dbReference type="PANTHER" id="PTHR11136">
    <property type="entry name" value="FOLYLPOLYGLUTAMATE SYNTHASE-RELATED"/>
    <property type="match status" value="1"/>
</dbReference>
<evidence type="ECO:0000256" key="4">
    <source>
        <dbReference type="ARBA" id="ARBA00022840"/>
    </source>
</evidence>
<dbReference type="GO" id="GO:0005524">
    <property type="term" value="F:ATP binding"/>
    <property type="evidence" value="ECO:0007669"/>
    <property type="project" value="UniProtKB-KW"/>
</dbReference>
<evidence type="ECO:0000313" key="6">
    <source>
        <dbReference type="Proteomes" id="UP000245207"/>
    </source>
</evidence>
<dbReference type="STRING" id="35608.A0A2U1KGL2"/>
<evidence type="ECO:0000256" key="1">
    <source>
        <dbReference type="ARBA" id="ARBA00008276"/>
    </source>
</evidence>
<dbReference type="GO" id="GO:0004326">
    <property type="term" value="F:tetrahydrofolylpolyglutamate synthase activity"/>
    <property type="evidence" value="ECO:0007669"/>
    <property type="project" value="InterPro"/>
</dbReference>
<dbReference type="InterPro" id="IPR001645">
    <property type="entry name" value="Folylpolyglutamate_synth"/>
</dbReference>
<keyword evidence="3" id="KW-0547">Nucleotide-binding</keyword>
<protein>
    <submittedName>
        <fullName evidence="5">Folylpolyglutamate synthetase</fullName>
    </submittedName>
</protein>
<dbReference type="AlphaFoldDB" id="A0A2U1KGL2"/>
<comment type="similarity">
    <text evidence="1">Belongs to the folylpolyglutamate synthase family.</text>
</comment>
<dbReference type="OrthoDB" id="1716255at2759"/>
<reference evidence="5 6" key="1">
    <citation type="journal article" date="2018" name="Mol. Plant">
        <title>The genome of Artemisia annua provides insight into the evolution of Asteraceae family and artemisinin biosynthesis.</title>
        <authorList>
            <person name="Shen Q."/>
            <person name="Zhang L."/>
            <person name="Liao Z."/>
            <person name="Wang S."/>
            <person name="Yan T."/>
            <person name="Shi P."/>
            <person name="Liu M."/>
            <person name="Fu X."/>
            <person name="Pan Q."/>
            <person name="Wang Y."/>
            <person name="Lv Z."/>
            <person name="Lu X."/>
            <person name="Zhang F."/>
            <person name="Jiang W."/>
            <person name="Ma Y."/>
            <person name="Chen M."/>
            <person name="Hao X."/>
            <person name="Li L."/>
            <person name="Tang Y."/>
            <person name="Lv G."/>
            <person name="Zhou Y."/>
            <person name="Sun X."/>
            <person name="Brodelius P.E."/>
            <person name="Rose J.K.C."/>
            <person name="Tang K."/>
        </authorList>
    </citation>
    <scope>NUCLEOTIDE SEQUENCE [LARGE SCALE GENOMIC DNA]</scope>
    <source>
        <strain evidence="6">cv. Huhao1</strain>
        <tissue evidence="5">Leaf</tissue>
    </source>
</reference>
<keyword evidence="6" id="KW-1185">Reference proteome</keyword>
<accession>A0A2U1KGL2</accession>